<keyword evidence="3 5" id="KW-1133">Transmembrane helix</keyword>
<feature type="transmembrane region" description="Helical" evidence="5">
    <location>
        <begin position="15"/>
        <end position="37"/>
    </location>
</feature>
<dbReference type="GO" id="GO:0016020">
    <property type="term" value="C:membrane"/>
    <property type="evidence" value="ECO:0007669"/>
    <property type="project" value="UniProtKB-SubCell"/>
</dbReference>
<dbReference type="Proteomes" id="UP000075515">
    <property type="component" value="Unassembled WGS sequence"/>
</dbReference>
<feature type="transmembrane region" description="Helical" evidence="5">
    <location>
        <begin position="107"/>
        <end position="126"/>
    </location>
</feature>
<name>A0A150T011_SORCE</name>
<proteinExistence type="predicted"/>
<evidence type="ECO:0000256" key="3">
    <source>
        <dbReference type="ARBA" id="ARBA00022989"/>
    </source>
</evidence>
<feature type="transmembrane region" description="Helical" evidence="5">
    <location>
        <begin position="226"/>
        <end position="247"/>
    </location>
</feature>
<dbReference type="InterPro" id="IPR036259">
    <property type="entry name" value="MFS_trans_sf"/>
</dbReference>
<feature type="transmembrane region" description="Helical" evidence="5">
    <location>
        <begin position="313"/>
        <end position="336"/>
    </location>
</feature>
<comment type="subcellular location">
    <subcellularLocation>
        <location evidence="1">Membrane</location>
        <topology evidence="1">Multi-pass membrane protein</topology>
    </subcellularLocation>
</comment>
<dbReference type="EMBL" id="JEMC01001323">
    <property type="protein sequence ID" value="KYF98045.1"/>
    <property type="molecule type" value="Genomic_DNA"/>
</dbReference>
<dbReference type="Pfam" id="PF12832">
    <property type="entry name" value="MFS_1_like"/>
    <property type="match status" value="1"/>
</dbReference>
<feature type="transmembrane region" description="Helical" evidence="5">
    <location>
        <begin position="259"/>
        <end position="278"/>
    </location>
</feature>
<dbReference type="AlphaFoldDB" id="A0A150T011"/>
<dbReference type="SUPFAM" id="SSF103473">
    <property type="entry name" value="MFS general substrate transporter"/>
    <property type="match status" value="1"/>
</dbReference>
<evidence type="ECO:0000256" key="5">
    <source>
        <dbReference type="SAM" id="Phobius"/>
    </source>
</evidence>
<feature type="transmembrane region" description="Helical" evidence="5">
    <location>
        <begin position="84"/>
        <end position="101"/>
    </location>
</feature>
<evidence type="ECO:0000256" key="4">
    <source>
        <dbReference type="ARBA" id="ARBA00023136"/>
    </source>
</evidence>
<organism evidence="7 8">
    <name type="scientific">Sorangium cellulosum</name>
    <name type="common">Polyangium cellulosum</name>
    <dbReference type="NCBI Taxonomy" id="56"/>
    <lineage>
        <taxon>Bacteria</taxon>
        <taxon>Pseudomonadati</taxon>
        <taxon>Myxococcota</taxon>
        <taxon>Polyangia</taxon>
        <taxon>Polyangiales</taxon>
        <taxon>Polyangiaceae</taxon>
        <taxon>Sorangium</taxon>
    </lineage>
</organism>
<evidence type="ECO:0000259" key="6">
    <source>
        <dbReference type="PROSITE" id="PS50850"/>
    </source>
</evidence>
<evidence type="ECO:0000256" key="1">
    <source>
        <dbReference type="ARBA" id="ARBA00004141"/>
    </source>
</evidence>
<gene>
    <name evidence="7" type="ORF">BE18_32120</name>
</gene>
<evidence type="ECO:0000313" key="7">
    <source>
        <dbReference type="EMBL" id="KYF98045.1"/>
    </source>
</evidence>
<accession>A0A150T011</accession>
<feature type="transmembrane region" description="Helical" evidence="5">
    <location>
        <begin position="290"/>
        <end position="307"/>
    </location>
</feature>
<feature type="transmembrane region" description="Helical" evidence="5">
    <location>
        <begin position="348"/>
        <end position="371"/>
    </location>
</feature>
<sequence length="408" mass="42092">MRPARARLSSAERRLFLLLGAPGLGLSLSLTVISTYLPVLARGFTGSRAGIGALVGGEGLVALLVPLWIGGLSDRVDTRFGRRVPFLMATAPVAAVALALIPLARSLPVMAVEVFFFYAAYFTYLAPYRALYADLVPLSLSGRAQGIQGIFSQVGLGSALVGGGLLLELWRPLPYLVAAAALLLGTVLLVLGLRGTEGPPAVPQRGSRSSAAEVWALLRDHRAIRALMIANALLSLTLGGMKAFVVLWLTEGLGKSMKFIAGAMTVVAVGALLGALVSGQLADRHGAARVLARTLVVFGLGLVLPAFSSSTLLLGAELPLIAFCGGAASTLPYATVMQRMPARSHGAAAGLFDVSGGVGTLLGPALTGAAIDLLRPLFASTQGYAAMWLVLSASTLASVAMLRRARSG</sequence>
<dbReference type="PANTHER" id="PTHR23528">
    <property type="match status" value="1"/>
</dbReference>
<dbReference type="InterPro" id="IPR024989">
    <property type="entry name" value="MFS_assoc_dom"/>
</dbReference>
<feature type="transmembrane region" description="Helical" evidence="5">
    <location>
        <begin position="173"/>
        <end position="193"/>
    </location>
</feature>
<keyword evidence="2 5" id="KW-0812">Transmembrane</keyword>
<feature type="transmembrane region" description="Helical" evidence="5">
    <location>
        <begin position="49"/>
        <end position="72"/>
    </location>
</feature>
<feature type="domain" description="Major facilitator superfamily (MFS) profile" evidence="6">
    <location>
        <begin position="15"/>
        <end position="406"/>
    </location>
</feature>
<reference evidence="7 8" key="1">
    <citation type="submission" date="2014-02" db="EMBL/GenBank/DDBJ databases">
        <title>The small core and large imbalanced accessory genome model reveals a collaborative survival strategy of Sorangium cellulosum strains in nature.</title>
        <authorList>
            <person name="Han K."/>
            <person name="Peng R."/>
            <person name="Blom J."/>
            <person name="Li Y.-Z."/>
        </authorList>
    </citation>
    <scope>NUCLEOTIDE SEQUENCE [LARGE SCALE GENOMIC DNA]</scope>
    <source>
        <strain evidence="7 8">So0149</strain>
    </source>
</reference>
<keyword evidence="4 5" id="KW-0472">Membrane</keyword>
<comment type="caution">
    <text evidence="7">The sequence shown here is derived from an EMBL/GenBank/DDBJ whole genome shotgun (WGS) entry which is preliminary data.</text>
</comment>
<protein>
    <recommendedName>
        <fullName evidence="6">Major facilitator superfamily (MFS) profile domain-containing protein</fullName>
    </recommendedName>
</protein>
<evidence type="ECO:0000256" key="2">
    <source>
        <dbReference type="ARBA" id="ARBA00022692"/>
    </source>
</evidence>
<dbReference type="InterPro" id="IPR020846">
    <property type="entry name" value="MFS_dom"/>
</dbReference>
<feature type="transmembrane region" description="Helical" evidence="5">
    <location>
        <begin position="383"/>
        <end position="402"/>
    </location>
</feature>
<dbReference type="Gene3D" id="1.20.1250.20">
    <property type="entry name" value="MFS general substrate transporter like domains"/>
    <property type="match status" value="1"/>
</dbReference>
<dbReference type="GO" id="GO:0022857">
    <property type="term" value="F:transmembrane transporter activity"/>
    <property type="evidence" value="ECO:0007669"/>
    <property type="project" value="InterPro"/>
</dbReference>
<evidence type="ECO:0000313" key="8">
    <source>
        <dbReference type="Proteomes" id="UP000075515"/>
    </source>
</evidence>
<dbReference type="PANTHER" id="PTHR23528:SF1">
    <property type="entry name" value="MAJOR FACILITATOR SUPERFAMILY (MFS) PROFILE DOMAIN-CONTAINING PROTEIN"/>
    <property type="match status" value="1"/>
</dbReference>
<dbReference type="PROSITE" id="PS50850">
    <property type="entry name" value="MFS"/>
    <property type="match status" value="1"/>
</dbReference>